<evidence type="ECO:0008006" key="3">
    <source>
        <dbReference type="Google" id="ProtNLM"/>
    </source>
</evidence>
<dbReference type="InterPro" id="IPR037045">
    <property type="entry name" value="S8pro/Inhibitor_I9_sf"/>
</dbReference>
<gene>
    <name evidence="1" type="ORF">A1Q1_00409</name>
</gene>
<dbReference type="Gene3D" id="3.30.70.80">
    <property type="entry name" value="Peptidase S8 propeptide/proteinase inhibitor I9"/>
    <property type="match status" value="1"/>
</dbReference>
<name>J6F044_TRIAS</name>
<dbReference type="HOGENOM" id="CLU_2575559_0_0_1"/>
<dbReference type="GeneID" id="25983923"/>
<dbReference type="EMBL" id="ALBS01000114">
    <property type="protein sequence ID" value="EJT50304.1"/>
    <property type="molecule type" value="Genomic_DNA"/>
</dbReference>
<reference evidence="1 2" key="1">
    <citation type="journal article" date="2012" name="Eukaryot. Cell">
        <title>Draft genome sequence of CBS 2479, the standard type strain of Trichosporon asahii.</title>
        <authorList>
            <person name="Yang R.Y."/>
            <person name="Li H.T."/>
            <person name="Zhu H."/>
            <person name="Zhou G.P."/>
            <person name="Wang M."/>
            <person name="Wang L."/>
        </authorList>
    </citation>
    <scope>NUCLEOTIDE SEQUENCE [LARGE SCALE GENOMIC DNA]</scope>
    <source>
        <strain evidence="2">ATCC 90039 / CBS 2479 / JCM 2466 / KCTC 7840 / NCYC 2677 / UAMH 7654</strain>
    </source>
</reference>
<protein>
    <recommendedName>
        <fullName evidence="3">Inhibitor I9 domain-containing protein</fullName>
    </recommendedName>
</protein>
<accession>J6F044</accession>
<dbReference type="KEGG" id="tasa:A1Q1_00409"/>
<proteinExistence type="predicted"/>
<sequence length="92" mass="9960">MGDNQSAAGVNAADITGVIKFKKDASPESKQKTLDQIKKDGGKILKDDNVNNPIFSYAVAEISPDQFKNLSQSCADGHDCLDRVEEDKTMSI</sequence>
<dbReference type="AlphaFoldDB" id="J6F044"/>
<organism evidence="1 2">
    <name type="scientific">Trichosporon asahii var. asahii (strain ATCC 90039 / CBS 2479 / JCM 2466 / KCTC 7840 / NBRC 103889/ NCYC 2677 / UAMH 7654)</name>
    <name type="common">Yeast</name>
    <dbReference type="NCBI Taxonomy" id="1186058"/>
    <lineage>
        <taxon>Eukaryota</taxon>
        <taxon>Fungi</taxon>
        <taxon>Dikarya</taxon>
        <taxon>Basidiomycota</taxon>
        <taxon>Agaricomycotina</taxon>
        <taxon>Tremellomycetes</taxon>
        <taxon>Trichosporonales</taxon>
        <taxon>Trichosporonaceae</taxon>
        <taxon>Trichosporon</taxon>
    </lineage>
</organism>
<comment type="caution">
    <text evidence="1">The sequence shown here is derived from an EMBL/GenBank/DDBJ whole genome shotgun (WGS) entry which is preliminary data.</text>
</comment>
<evidence type="ECO:0000313" key="1">
    <source>
        <dbReference type="EMBL" id="EJT50304.1"/>
    </source>
</evidence>
<dbReference type="Proteomes" id="UP000002748">
    <property type="component" value="Unassembled WGS sequence"/>
</dbReference>
<evidence type="ECO:0000313" key="2">
    <source>
        <dbReference type="Proteomes" id="UP000002748"/>
    </source>
</evidence>
<dbReference type="VEuPathDB" id="FungiDB:A1Q1_00409"/>
<dbReference type="RefSeq" id="XP_014181533.1">
    <property type="nucleotide sequence ID" value="XM_014326058.1"/>
</dbReference>